<dbReference type="EMBL" id="BARS01002413">
    <property type="protein sequence ID" value="GAF85009.1"/>
    <property type="molecule type" value="Genomic_DNA"/>
</dbReference>
<keyword evidence="2" id="KW-0004">4Fe-4S</keyword>
<keyword evidence="5" id="KW-0408">Iron</keyword>
<dbReference type="PANTHER" id="PTHR43724:SF1">
    <property type="entry name" value="PYRUVATE SYNTHASE SUBUNIT PORD"/>
    <property type="match status" value="1"/>
</dbReference>
<feature type="non-terminal residue" evidence="8">
    <location>
        <position position="97"/>
    </location>
</feature>
<evidence type="ECO:0000256" key="2">
    <source>
        <dbReference type="ARBA" id="ARBA00022485"/>
    </source>
</evidence>
<proteinExistence type="predicted"/>
<keyword evidence="6" id="KW-0411">Iron-sulfur</keyword>
<dbReference type="SUPFAM" id="SSF54862">
    <property type="entry name" value="4Fe-4S ferredoxins"/>
    <property type="match status" value="1"/>
</dbReference>
<name>X0SVL4_9ZZZZ</name>
<dbReference type="InterPro" id="IPR011898">
    <property type="entry name" value="PorD_KorD"/>
</dbReference>
<dbReference type="Pfam" id="PF14697">
    <property type="entry name" value="Fer4_21"/>
    <property type="match status" value="1"/>
</dbReference>
<protein>
    <recommendedName>
        <fullName evidence="7">4Fe-4S ferredoxin-type domain-containing protein</fullName>
    </recommendedName>
</protein>
<dbReference type="NCBIfam" id="TIGR02179">
    <property type="entry name" value="PorD_KorD"/>
    <property type="match status" value="1"/>
</dbReference>
<dbReference type="PROSITE" id="PS00198">
    <property type="entry name" value="4FE4S_FER_1"/>
    <property type="match status" value="1"/>
</dbReference>
<evidence type="ECO:0000259" key="7">
    <source>
        <dbReference type="PROSITE" id="PS51379"/>
    </source>
</evidence>
<dbReference type="InterPro" id="IPR017896">
    <property type="entry name" value="4Fe4S_Fe-S-bd"/>
</dbReference>
<dbReference type="GO" id="GO:0051539">
    <property type="term" value="F:4 iron, 4 sulfur cluster binding"/>
    <property type="evidence" value="ECO:0007669"/>
    <property type="project" value="UniProtKB-KW"/>
</dbReference>
<keyword evidence="3" id="KW-0479">Metal-binding</keyword>
<sequence length="97" mass="10905">MADLKAWKDLAIGGVILDGGNSDDYETGSWRTYRPVHYPDRCIHCLRCWIFCPDSAIIVKNEKVVGVDFKHCKGCGICAKECPTKPEKAIEMKLESE</sequence>
<dbReference type="Gene3D" id="3.30.70.20">
    <property type="match status" value="1"/>
</dbReference>
<evidence type="ECO:0000256" key="4">
    <source>
        <dbReference type="ARBA" id="ARBA00022737"/>
    </source>
</evidence>
<dbReference type="PANTHER" id="PTHR43724">
    <property type="entry name" value="PYRUVATE SYNTHASE SUBUNIT PORD"/>
    <property type="match status" value="1"/>
</dbReference>
<dbReference type="AlphaFoldDB" id="X0SVL4"/>
<evidence type="ECO:0000313" key="8">
    <source>
        <dbReference type="EMBL" id="GAF85009.1"/>
    </source>
</evidence>
<accession>X0SVL4</accession>
<feature type="domain" description="4Fe-4S ferredoxin-type" evidence="7">
    <location>
        <begin position="63"/>
        <end position="95"/>
    </location>
</feature>
<gene>
    <name evidence="8" type="ORF">S01H1_04584</name>
</gene>
<evidence type="ECO:0000256" key="3">
    <source>
        <dbReference type="ARBA" id="ARBA00022723"/>
    </source>
</evidence>
<dbReference type="PROSITE" id="PS51379">
    <property type="entry name" value="4FE4S_FER_2"/>
    <property type="match status" value="2"/>
</dbReference>
<reference evidence="8" key="1">
    <citation type="journal article" date="2014" name="Front. Microbiol.">
        <title>High frequency of phylogenetically diverse reductive dehalogenase-homologous genes in deep subseafloor sedimentary metagenomes.</title>
        <authorList>
            <person name="Kawai M."/>
            <person name="Futagami T."/>
            <person name="Toyoda A."/>
            <person name="Takaki Y."/>
            <person name="Nishi S."/>
            <person name="Hori S."/>
            <person name="Arai W."/>
            <person name="Tsubouchi T."/>
            <person name="Morono Y."/>
            <person name="Uchiyama I."/>
            <person name="Ito T."/>
            <person name="Fujiyama A."/>
            <person name="Inagaki F."/>
            <person name="Takami H."/>
        </authorList>
    </citation>
    <scope>NUCLEOTIDE SEQUENCE</scope>
    <source>
        <strain evidence="8">Expedition CK06-06</strain>
    </source>
</reference>
<comment type="cofactor">
    <cofactor evidence="1">
        <name>[4Fe-4S] cluster</name>
        <dbReference type="ChEBI" id="CHEBI:49883"/>
    </cofactor>
</comment>
<evidence type="ECO:0000256" key="1">
    <source>
        <dbReference type="ARBA" id="ARBA00001966"/>
    </source>
</evidence>
<dbReference type="InterPro" id="IPR017900">
    <property type="entry name" value="4Fe4S_Fe_S_CS"/>
</dbReference>
<evidence type="ECO:0000256" key="5">
    <source>
        <dbReference type="ARBA" id="ARBA00023004"/>
    </source>
</evidence>
<dbReference type="GO" id="GO:0016625">
    <property type="term" value="F:oxidoreductase activity, acting on the aldehyde or oxo group of donors, iron-sulfur protein as acceptor"/>
    <property type="evidence" value="ECO:0007669"/>
    <property type="project" value="InterPro"/>
</dbReference>
<dbReference type="GO" id="GO:0046872">
    <property type="term" value="F:metal ion binding"/>
    <property type="evidence" value="ECO:0007669"/>
    <property type="project" value="UniProtKB-KW"/>
</dbReference>
<organism evidence="8">
    <name type="scientific">marine sediment metagenome</name>
    <dbReference type="NCBI Taxonomy" id="412755"/>
    <lineage>
        <taxon>unclassified sequences</taxon>
        <taxon>metagenomes</taxon>
        <taxon>ecological metagenomes</taxon>
    </lineage>
</organism>
<evidence type="ECO:0000256" key="6">
    <source>
        <dbReference type="ARBA" id="ARBA00023014"/>
    </source>
</evidence>
<feature type="domain" description="4Fe-4S ferredoxin-type" evidence="7">
    <location>
        <begin position="33"/>
        <end position="62"/>
    </location>
</feature>
<keyword evidence="4" id="KW-0677">Repeat</keyword>
<comment type="caution">
    <text evidence="8">The sequence shown here is derived from an EMBL/GenBank/DDBJ whole genome shotgun (WGS) entry which is preliminary data.</text>
</comment>